<protein>
    <submittedName>
        <fullName evidence="1">Uncharacterized protein</fullName>
    </submittedName>
</protein>
<accession>I3S9Y0</accession>
<evidence type="ECO:0000313" key="1">
    <source>
        <dbReference type="EMBL" id="AFK37072.1"/>
    </source>
</evidence>
<dbReference type="AlphaFoldDB" id="I3S9Y0"/>
<dbReference type="EMBL" id="BT137277">
    <property type="protein sequence ID" value="AFK37072.1"/>
    <property type="molecule type" value="mRNA"/>
</dbReference>
<sequence length="24" mass="2670">MSDNKGVASKILLRNIESLHKNCV</sequence>
<proteinExistence type="evidence at transcript level"/>
<organism evidence="1">
    <name type="scientific">Medicago truncatula</name>
    <name type="common">Barrel medic</name>
    <name type="synonym">Medicago tribuloides</name>
    <dbReference type="NCBI Taxonomy" id="3880"/>
    <lineage>
        <taxon>Eukaryota</taxon>
        <taxon>Viridiplantae</taxon>
        <taxon>Streptophyta</taxon>
        <taxon>Embryophyta</taxon>
        <taxon>Tracheophyta</taxon>
        <taxon>Spermatophyta</taxon>
        <taxon>Magnoliopsida</taxon>
        <taxon>eudicotyledons</taxon>
        <taxon>Gunneridae</taxon>
        <taxon>Pentapetalae</taxon>
        <taxon>rosids</taxon>
        <taxon>fabids</taxon>
        <taxon>Fabales</taxon>
        <taxon>Fabaceae</taxon>
        <taxon>Papilionoideae</taxon>
        <taxon>50 kb inversion clade</taxon>
        <taxon>NPAAA clade</taxon>
        <taxon>Hologalegina</taxon>
        <taxon>IRL clade</taxon>
        <taxon>Trifolieae</taxon>
        <taxon>Medicago</taxon>
    </lineage>
</organism>
<name>I3S9Y0_MEDTR</name>
<reference evidence="1" key="1">
    <citation type="submission" date="2012-05" db="EMBL/GenBank/DDBJ databases">
        <authorList>
            <person name="Krishnakumar V."/>
            <person name="Cheung F."/>
            <person name="Xiao Y."/>
            <person name="Chan A."/>
            <person name="Moskal W.A."/>
            <person name="Town C.D."/>
        </authorList>
    </citation>
    <scope>NUCLEOTIDE SEQUENCE</scope>
</reference>